<dbReference type="SUPFAM" id="SSF56601">
    <property type="entry name" value="beta-lactamase/transpeptidase-like"/>
    <property type="match status" value="1"/>
</dbReference>
<feature type="signal peptide" evidence="8">
    <location>
        <begin position="1"/>
        <end position="19"/>
    </location>
</feature>
<evidence type="ECO:0000256" key="6">
    <source>
        <dbReference type="PIRSR" id="PIRSR602137-50"/>
    </source>
</evidence>
<feature type="modified residue" description="N6-carboxylysine" evidence="6">
    <location>
        <position position="50"/>
    </location>
</feature>
<reference evidence="10" key="1">
    <citation type="submission" date="2020-04" db="EMBL/GenBank/DDBJ databases">
        <title>A desert anoxygenic phototrophic bacterium fixes CO2 using RubisCO under aerobic conditions.</title>
        <authorList>
            <person name="Tang K."/>
        </authorList>
    </citation>
    <scope>NUCLEOTIDE SEQUENCE [LARGE SCALE GENOMIC DNA]</scope>
    <source>
        <strain evidence="10">MIMtkB3</strain>
    </source>
</reference>
<proteinExistence type="inferred from homology"/>
<dbReference type="InterPro" id="IPR012338">
    <property type="entry name" value="Beta-lactam/transpept-like"/>
</dbReference>
<dbReference type="EMBL" id="CP051775">
    <property type="protein sequence ID" value="QJE73492.1"/>
    <property type="molecule type" value="Genomic_DNA"/>
</dbReference>
<dbReference type="PROSITE" id="PS00337">
    <property type="entry name" value="BETA_LACTAMASE_D"/>
    <property type="match status" value="1"/>
</dbReference>
<dbReference type="AlphaFoldDB" id="A0A858R8F6"/>
<evidence type="ECO:0000256" key="3">
    <source>
        <dbReference type="ARBA" id="ARBA00022729"/>
    </source>
</evidence>
<keyword evidence="11" id="KW-1185">Reference proteome</keyword>
<dbReference type="InterPro" id="IPR002137">
    <property type="entry name" value="Beta-lactam_class-D_AS"/>
</dbReference>
<evidence type="ECO:0000256" key="2">
    <source>
        <dbReference type="ARBA" id="ARBA00012865"/>
    </source>
</evidence>
<evidence type="ECO:0000259" key="9">
    <source>
        <dbReference type="Pfam" id="PF00905"/>
    </source>
</evidence>
<dbReference type="InterPro" id="IPR001460">
    <property type="entry name" value="PCN-bd_Tpept"/>
</dbReference>
<evidence type="ECO:0000256" key="1">
    <source>
        <dbReference type="ARBA" id="ARBA00007898"/>
    </source>
</evidence>
<evidence type="ECO:0000256" key="5">
    <source>
        <dbReference type="ARBA" id="ARBA00023251"/>
    </source>
</evidence>
<comment type="similarity">
    <text evidence="1 7">Belongs to the class-D beta-lactamase family.</text>
</comment>
<protein>
    <recommendedName>
        <fullName evidence="2 7">Beta-lactamase</fullName>
        <ecNumber evidence="2 7">3.5.2.6</ecNumber>
    </recommendedName>
</protein>
<feature type="domain" description="Penicillin-binding protein transpeptidase" evidence="9">
    <location>
        <begin position="22"/>
        <end position="241"/>
    </location>
</feature>
<dbReference type="Proteomes" id="UP000501891">
    <property type="component" value="Chromosome"/>
</dbReference>
<organism evidence="10 11">
    <name type="scientific">Aerophototrophica crusticola</name>
    <dbReference type="NCBI Taxonomy" id="1709002"/>
    <lineage>
        <taxon>Bacteria</taxon>
        <taxon>Pseudomonadati</taxon>
        <taxon>Pseudomonadota</taxon>
        <taxon>Alphaproteobacteria</taxon>
        <taxon>Rhodospirillales</taxon>
        <taxon>Rhodospirillaceae</taxon>
        <taxon>Aerophototrophica</taxon>
    </lineage>
</organism>
<comment type="catalytic activity">
    <reaction evidence="7">
        <text>a beta-lactam + H2O = a substituted beta-amino acid</text>
        <dbReference type="Rhea" id="RHEA:20401"/>
        <dbReference type="ChEBI" id="CHEBI:15377"/>
        <dbReference type="ChEBI" id="CHEBI:35627"/>
        <dbReference type="ChEBI" id="CHEBI:140347"/>
        <dbReference type="EC" id="3.5.2.6"/>
    </reaction>
</comment>
<name>A0A858R8F6_9PROT</name>
<dbReference type="NCBIfam" id="NF000270">
    <property type="entry name" value="bla_class_D_alt"/>
    <property type="match status" value="1"/>
</dbReference>
<evidence type="ECO:0000313" key="10">
    <source>
        <dbReference type="EMBL" id="QJE73492.1"/>
    </source>
</evidence>
<gene>
    <name evidence="10" type="primary">blaOXA</name>
    <name evidence="10" type="ORF">HHL28_10660</name>
</gene>
<dbReference type="Pfam" id="PF00905">
    <property type="entry name" value="Transpeptidase"/>
    <property type="match status" value="1"/>
</dbReference>
<dbReference type="Gene3D" id="3.40.710.10">
    <property type="entry name" value="DD-peptidase/beta-lactamase superfamily"/>
    <property type="match status" value="1"/>
</dbReference>
<evidence type="ECO:0000256" key="8">
    <source>
        <dbReference type="SAM" id="SignalP"/>
    </source>
</evidence>
<dbReference type="KEGG" id="acru:HHL28_10660"/>
<dbReference type="EC" id="3.5.2.6" evidence="2 7"/>
<dbReference type="GO" id="GO:0017001">
    <property type="term" value="P:antibiotic catabolic process"/>
    <property type="evidence" value="ECO:0007669"/>
    <property type="project" value="InterPro"/>
</dbReference>
<dbReference type="GO" id="GO:0046677">
    <property type="term" value="P:response to antibiotic"/>
    <property type="evidence" value="ECO:0007669"/>
    <property type="project" value="UniProtKB-UniRule"/>
</dbReference>
<feature type="chain" id="PRO_5032672807" description="Beta-lactamase" evidence="8">
    <location>
        <begin position="20"/>
        <end position="265"/>
    </location>
</feature>
<evidence type="ECO:0000313" key="11">
    <source>
        <dbReference type="Proteomes" id="UP000501891"/>
    </source>
</evidence>
<evidence type="ECO:0000256" key="7">
    <source>
        <dbReference type="RuleBase" id="RU361140"/>
    </source>
</evidence>
<keyword evidence="3 8" id="KW-0732">Signal</keyword>
<dbReference type="GO" id="GO:0008800">
    <property type="term" value="F:beta-lactamase activity"/>
    <property type="evidence" value="ECO:0007669"/>
    <property type="project" value="UniProtKB-UniRule"/>
</dbReference>
<accession>A0A858R8F6</accession>
<sequence>MLLALLLPWPAAASGSQLACSLLVDAADGAVLDRSGPDCDRPNSPASTFKIPLALMGLESGQLQDSHAPALPYKPEYPAWRDAWKTTTDPAYWMKESVVWYSQELTKRLGMDAFQAWVDRLDYGNRDLSGDPGQGNGLTRAWLSSSLRISPAGQAAFLRRLVRGDLPVSAETVRKTEALLRRDDLPGGWTSFGKTGAGSLPGPDGKPDPNRPFGWYVGWARKGDRTLVFVRLVKDDARSDTPASFRARDALLAELPGLLGKADAP</sequence>
<feature type="active site" description="Acyl-ester intermediate" evidence="6">
    <location>
        <position position="47"/>
    </location>
</feature>
<evidence type="ECO:0000256" key="4">
    <source>
        <dbReference type="ARBA" id="ARBA00022801"/>
    </source>
</evidence>
<dbReference type="GO" id="GO:0008658">
    <property type="term" value="F:penicillin binding"/>
    <property type="evidence" value="ECO:0007669"/>
    <property type="project" value="InterPro"/>
</dbReference>
<keyword evidence="5 7" id="KW-0046">Antibiotic resistance</keyword>
<keyword evidence="4 7" id="KW-0378">Hydrolase</keyword>